<dbReference type="FunFam" id="1.10.472.10:FF:000003">
    <property type="entry name" value="G1/S-specific cyclin-D2"/>
    <property type="match status" value="1"/>
</dbReference>
<dbReference type="InterPro" id="IPR036915">
    <property type="entry name" value="Cyclin-like_sf"/>
</dbReference>
<evidence type="ECO:0000256" key="4">
    <source>
        <dbReference type="RuleBase" id="RU000383"/>
    </source>
</evidence>
<protein>
    <submittedName>
        <fullName evidence="6">G1/S-specific cyclin-D1</fullName>
    </submittedName>
</protein>
<dbReference type="InterPro" id="IPR048258">
    <property type="entry name" value="Cyclins_cyclin-box"/>
</dbReference>
<dbReference type="InterPro" id="IPR013763">
    <property type="entry name" value="Cyclin-like_dom"/>
</dbReference>
<evidence type="ECO:0000256" key="3">
    <source>
        <dbReference type="ARBA" id="ARBA00023306"/>
    </source>
</evidence>
<comment type="similarity">
    <text evidence="4">Belongs to the cyclin family.</text>
</comment>
<dbReference type="Pfam" id="PF00134">
    <property type="entry name" value="Cyclin_N"/>
    <property type="match status" value="1"/>
</dbReference>
<sequence>MDNLRCTEYLSDSPSTSNTLNVNTAVTISQSRRRSVKITNEERFHHEQGRLVLGQLPVNRKRAAPTDRLNAAQWPSVLALSDKAIHQDNRCVESMFIAQNFTAVSGNYFLSIQTHITAKHRQQAVEWLLDVCKEEQCEPDVFPLAVSYVDRFLGVQNIFRDSLQALASVCLFIASKVKAPQPLNATRIAYYTDGGVCLQEILNWEILVLSKLNWDVSTSTALDFLDQVAARYSPLHGLGDACRNAVHRIQLEEKFAFLVPSMQAAISLLFSAVRTGSDDVIAYAEHALFHVLRCDPKILYGYLGAVERIVDGYGGDIVGGDITPLMLTAPPSSGDYLSPAVSPYRSTAYLQNVSSVYTTPDHHSRASDDSGFNSGFSSPAAFLDVKAQGASQGLRRQHMRRGVTRAAAVNHPTFENFDNGMIVSFHPTEDEFLRNF</sequence>
<proteinExistence type="evidence at transcript level"/>
<dbReference type="InterPro" id="IPR006671">
    <property type="entry name" value="Cyclin_N"/>
</dbReference>
<dbReference type="GO" id="GO:0000278">
    <property type="term" value="P:mitotic cell cycle"/>
    <property type="evidence" value="ECO:0007669"/>
    <property type="project" value="UniProtKB-ARBA"/>
</dbReference>
<dbReference type="PANTHER" id="PTHR10177">
    <property type="entry name" value="CYCLINS"/>
    <property type="match status" value="1"/>
</dbReference>
<feature type="domain" description="Cyclin-like" evidence="5">
    <location>
        <begin position="126"/>
        <end position="210"/>
    </location>
</feature>
<evidence type="ECO:0000256" key="1">
    <source>
        <dbReference type="ARBA" id="ARBA00022618"/>
    </source>
</evidence>
<evidence type="ECO:0000256" key="2">
    <source>
        <dbReference type="ARBA" id="ARBA00023127"/>
    </source>
</evidence>
<dbReference type="EMBL" id="JI166884">
    <property type="protein sequence ID" value="ADY42113.1"/>
    <property type="molecule type" value="mRNA"/>
</dbReference>
<keyword evidence="2 4" id="KW-0195">Cyclin</keyword>
<name>F1KW59_ASCSU</name>
<reference evidence="6" key="1">
    <citation type="journal article" date="2011" name="Genome Res.">
        <title>Deep small RNA sequencing from the nematode Ascaris reveals conservation, functional diversification, and novel developmental profiles.</title>
        <authorList>
            <person name="Wang J."/>
            <person name="Czech B."/>
            <person name="Crunk A."/>
            <person name="Wallace A."/>
            <person name="Mitreva M."/>
            <person name="Hannon G.J."/>
            <person name="Davis R.E."/>
        </authorList>
    </citation>
    <scope>NUCLEOTIDE SEQUENCE</scope>
</reference>
<evidence type="ECO:0000313" key="6">
    <source>
        <dbReference type="EMBL" id="ADY42113.1"/>
    </source>
</evidence>
<dbReference type="GO" id="GO:0051301">
    <property type="term" value="P:cell division"/>
    <property type="evidence" value="ECO:0007669"/>
    <property type="project" value="UniProtKB-KW"/>
</dbReference>
<dbReference type="PROSITE" id="PS00292">
    <property type="entry name" value="CYCLINS"/>
    <property type="match status" value="1"/>
</dbReference>
<evidence type="ECO:0000259" key="5">
    <source>
        <dbReference type="SMART" id="SM00385"/>
    </source>
</evidence>
<accession>F1KW59</accession>
<dbReference type="AlphaFoldDB" id="F1KW59"/>
<dbReference type="Gene3D" id="1.10.472.10">
    <property type="entry name" value="Cyclin-like"/>
    <property type="match status" value="2"/>
</dbReference>
<dbReference type="SMART" id="SM00385">
    <property type="entry name" value="CYCLIN"/>
    <property type="match status" value="1"/>
</dbReference>
<dbReference type="SUPFAM" id="SSF47954">
    <property type="entry name" value="Cyclin-like"/>
    <property type="match status" value="1"/>
</dbReference>
<keyword evidence="1" id="KW-0132">Cell division</keyword>
<organism evidence="6">
    <name type="scientific">Ascaris suum</name>
    <name type="common">Pig roundworm</name>
    <name type="synonym">Ascaris lumbricoides</name>
    <dbReference type="NCBI Taxonomy" id="6253"/>
    <lineage>
        <taxon>Eukaryota</taxon>
        <taxon>Metazoa</taxon>
        <taxon>Ecdysozoa</taxon>
        <taxon>Nematoda</taxon>
        <taxon>Chromadorea</taxon>
        <taxon>Rhabditida</taxon>
        <taxon>Spirurina</taxon>
        <taxon>Ascaridomorpha</taxon>
        <taxon>Ascaridoidea</taxon>
        <taxon>Ascarididae</taxon>
        <taxon>Ascaris</taxon>
    </lineage>
</organism>
<keyword evidence="3" id="KW-0131">Cell cycle</keyword>
<dbReference type="InterPro" id="IPR039361">
    <property type="entry name" value="Cyclin"/>
</dbReference>